<feature type="region of interest" description="Disordered" evidence="1">
    <location>
        <begin position="1"/>
        <end position="59"/>
    </location>
</feature>
<feature type="compositionally biased region" description="Low complexity" evidence="1">
    <location>
        <begin position="50"/>
        <end position="59"/>
    </location>
</feature>
<protein>
    <submittedName>
        <fullName evidence="2">Uncharacterized protein</fullName>
    </submittedName>
</protein>
<evidence type="ECO:0000313" key="2">
    <source>
        <dbReference type="EMBL" id="KAH3894523.1"/>
    </source>
</evidence>
<proteinExistence type="predicted"/>
<dbReference type="EMBL" id="JAIWYP010000001">
    <property type="protein sequence ID" value="KAH3894523.1"/>
    <property type="molecule type" value="Genomic_DNA"/>
</dbReference>
<keyword evidence="3" id="KW-1185">Reference proteome</keyword>
<name>A0A9D4S8L1_DREPO</name>
<reference evidence="2" key="1">
    <citation type="journal article" date="2019" name="bioRxiv">
        <title>The Genome of the Zebra Mussel, Dreissena polymorpha: A Resource for Invasive Species Research.</title>
        <authorList>
            <person name="McCartney M.A."/>
            <person name="Auch B."/>
            <person name="Kono T."/>
            <person name="Mallez S."/>
            <person name="Zhang Y."/>
            <person name="Obille A."/>
            <person name="Becker A."/>
            <person name="Abrahante J.E."/>
            <person name="Garbe J."/>
            <person name="Badalamenti J.P."/>
            <person name="Herman A."/>
            <person name="Mangelson H."/>
            <person name="Liachko I."/>
            <person name="Sullivan S."/>
            <person name="Sone E.D."/>
            <person name="Koren S."/>
            <person name="Silverstein K.A.T."/>
            <person name="Beckman K.B."/>
            <person name="Gohl D.M."/>
        </authorList>
    </citation>
    <scope>NUCLEOTIDE SEQUENCE</scope>
    <source>
        <strain evidence="2">Duluth1</strain>
        <tissue evidence="2">Whole animal</tissue>
    </source>
</reference>
<comment type="caution">
    <text evidence="2">The sequence shown here is derived from an EMBL/GenBank/DDBJ whole genome shotgun (WGS) entry which is preliminary data.</text>
</comment>
<evidence type="ECO:0000313" key="3">
    <source>
        <dbReference type="Proteomes" id="UP000828390"/>
    </source>
</evidence>
<sequence length="59" mass="6467">MKDTDLTNESKSNNSGLNADQLPGAKTCPDNLMNNAKSPSSSGRLRRGFLSRFLDPQNR</sequence>
<organism evidence="2 3">
    <name type="scientific">Dreissena polymorpha</name>
    <name type="common">Zebra mussel</name>
    <name type="synonym">Mytilus polymorpha</name>
    <dbReference type="NCBI Taxonomy" id="45954"/>
    <lineage>
        <taxon>Eukaryota</taxon>
        <taxon>Metazoa</taxon>
        <taxon>Spiralia</taxon>
        <taxon>Lophotrochozoa</taxon>
        <taxon>Mollusca</taxon>
        <taxon>Bivalvia</taxon>
        <taxon>Autobranchia</taxon>
        <taxon>Heteroconchia</taxon>
        <taxon>Euheterodonta</taxon>
        <taxon>Imparidentia</taxon>
        <taxon>Neoheterodontei</taxon>
        <taxon>Myida</taxon>
        <taxon>Dreissenoidea</taxon>
        <taxon>Dreissenidae</taxon>
        <taxon>Dreissena</taxon>
    </lineage>
</organism>
<dbReference type="AlphaFoldDB" id="A0A9D4S8L1"/>
<reference evidence="2" key="2">
    <citation type="submission" date="2020-11" db="EMBL/GenBank/DDBJ databases">
        <authorList>
            <person name="McCartney M.A."/>
            <person name="Auch B."/>
            <person name="Kono T."/>
            <person name="Mallez S."/>
            <person name="Becker A."/>
            <person name="Gohl D.M."/>
            <person name="Silverstein K.A.T."/>
            <person name="Koren S."/>
            <person name="Bechman K.B."/>
            <person name="Herman A."/>
            <person name="Abrahante J.E."/>
            <person name="Garbe J."/>
        </authorList>
    </citation>
    <scope>NUCLEOTIDE SEQUENCE</scope>
    <source>
        <strain evidence="2">Duluth1</strain>
        <tissue evidence="2">Whole animal</tissue>
    </source>
</reference>
<feature type="compositionally biased region" description="Polar residues" evidence="1">
    <location>
        <begin position="7"/>
        <end position="18"/>
    </location>
</feature>
<evidence type="ECO:0000256" key="1">
    <source>
        <dbReference type="SAM" id="MobiDB-lite"/>
    </source>
</evidence>
<gene>
    <name evidence="2" type="ORF">DPMN_018681</name>
</gene>
<dbReference type="Proteomes" id="UP000828390">
    <property type="component" value="Unassembled WGS sequence"/>
</dbReference>
<accession>A0A9D4S8L1</accession>